<keyword evidence="1" id="KW-0472">Membrane</keyword>
<dbReference type="Proteomes" id="UP000507245">
    <property type="component" value="Unassembled WGS sequence"/>
</dbReference>
<dbReference type="PANTHER" id="PTHR24299">
    <property type="entry name" value="CYTOCHROME P450 FAMILY 1"/>
    <property type="match status" value="1"/>
</dbReference>
<dbReference type="PANTHER" id="PTHR24299:SF21">
    <property type="entry name" value="OS09G0441600 PROTEIN"/>
    <property type="match status" value="1"/>
</dbReference>
<dbReference type="EMBL" id="CAEKKB010000008">
    <property type="protein sequence ID" value="CAB4319412.1"/>
    <property type="molecule type" value="Genomic_DNA"/>
</dbReference>
<dbReference type="GO" id="GO:0004497">
    <property type="term" value="F:monooxygenase activity"/>
    <property type="evidence" value="ECO:0007669"/>
    <property type="project" value="InterPro"/>
</dbReference>
<sequence length="172" mass="19493">MGFLQCTSISSAVSTYLFSFPFYIIIALATSIGAYFFIHLHDPKNWKDSPPGPVGWPILGSLPHLLNNRLHEDLFHLSRIHGPLFSLKLGLKPQVVILSLKMARKTLKQQEYVFSSRTITEAIQIFSAKAFEPFEPVHKQQVHGLLKQLYLPSMMKNSVNIAEFVSWPQATL</sequence>
<dbReference type="Gene3D" id="1.10.630.10">
    <property type="entry name" value="Cytochrome P450"/>
    <property type="match status" value="1"/>
</dbReference>
<dbReference type="OrthoDB" id="2789670at2759"/>
<organism evidence="2 3">
    <name type="scientific">Prunus armeniaca</name>
    <name type="common">Apricot</name>
    <name type="synonym">Armeniaca vulgaris</name>
    <dbReference type="NCBI Taxonomy" id="36596"/>
    <lineage>
        <taxon>Eukaryota</taxon>
        <taxon>Viridiplantae</taxon>
        <taxon>Streptophyta</taxon>
        <taxon>Embryophyta</taxon>
        <taxon>Tracheophyta</taxon>
        <taxon>Spermatophyta</taxon>
        <taxon>Magnoliopsida</taxon>
        <taxon>eudicotyledons</taxon>
        <taxon>Gunneridae</taxon>
        <taxon>Pentapetalae</taxon>
        <taxon>rosids</taxon>
        <taxon>fabids</taxon>
        <taxon>Rosales</taxon>
        <taxon>Rosaceae</taxon>
        <taxon>Amygdaloideae</taxon>
        <taxon>Amygdaleae</taxon>
        <taxon>Prunus</taxon>
    </lineage>
</organism>
<keyword evidence="1" id="KW-0812">Transmembrane</keyword>
<keyword evidence="3" id="KW-1185">Reference proteome</keyword>
<name>A0A6J5Y4E5_PRUAR</name>
<dbReference type="InterPro" id="IPR001128">
    <property type="entry name" value="Cyt_P450"/>
</dbReference>
<gene>
    <name evidence="2" type="ORF">ORAREDHAP_LOCUS46686</name>
</gene>
<protein>
    <recommendedName>
        <fullName evidence="4">Cytochrome P450</fullName>
    </recommendedName>
</protein>
<evidence type="ECO:0008006" key="4">
    <source>
        <dbReference type="Google" id="ProtNLM"/>
    </source>
</evidence>
<dbReference type="AlphaFoldDB" id="A0A6J5Y4E5"/>
<dbReference type="SUPFAM" id="SSF48264">
    <property type="entry name" value="Cytochrome P450"/>
    <property type="match status" value="1"/>
</dbReference>
<accession>A0A6J5Y4E5</accession>
<dbReference type="GO" id="GO:0020037">
    <property type="term" value="F:heme binding"/>
    <property type="evidence" value="ECO:0007669"/>
    <property type="project" value="InterPro"/>
</dbReference>
<dbReference type="InterPro" id="IPR036396">
    <property type="entry name" value="Cyt_P450_sf"/>
</dbReference>
<dbReference type="GO" id="GO:0016705">
    <property type="term" value="F:oxidoreductase activity, acting on paired donors, with incorporation or reduction of molecular oxygen"/>
    <property type="evidence" value="ECO:0007669"/>
    <property type="project" value="InterPro"/>
</dbReference>
<proteinExistence type="predicted"/>
<feature type="transmembrane region" description="Helical" evidence="1">
    <location>
        <begin position="20"/>
        <end position="38"/>
    </location>
</feature>
<evidence type="ECO:0000313" key="3">
    <source>
        <dbReference type="Proteomes" id="UP000507245"/>
    </source>
</evidence>
<dbReference type="Pfam" id="PF00067">
    <property type="entry name" value="p450"/>
    <property type="match status" value="1"/>
</dbReference>
<keyword evidence="1" id="KW-1133">Transmembrane helix</keyword>
<evidence type="ECO:0000256" key="1">
    <source>
        <dbReference type="SAM" id="Phobius"/>
    </source>
</evidence>
<dbReference type="GO" id="GO:0005506">
    <property type="term" value="F:iron ion binding"/>
    <property type="evidence" value="ECO:0007669"/>
    <property type="project" value="InterPro"/>
</dbReference>
<evidence type="ECO:0000313" key="2">
    <source>
        <dbReference type="EMBL" id="CAB4319412.1"/>
    </source>
</evidence>
<reference evidence="3" key="1">
    <citation type="journal article" date="2020" name="Genome Biol.">
        <title>Gamete binning: chromosome-level and haplotype-resolved genome assembly enabled by high-throughput single-cell sequencing of gamete genomes.</title>
        <authorList>
            <person name="Campoy J.A."/>
            <person name="Sun H."/>
            <person name="Goel M."/>
            <person name="Jiao W.-B."/>
            <person name="Folz-Donahue K."/>
            <person name="Wang N."/>
            <person name="Rubio M."/>
            <person name="Liu C."/>
            <person name="Kukat C."/>
            <person name="Ruiz D."/>
            <person name="Huettel B."/>
            <person name="Schneeberger K."/>
        </authorList>
    </citation>
    <scope>NUCLEOTIDE SEQUENCE [LARGE SCALE GENOMIC DNA]</scope>
    <source>
        <strain evidence="3">cv. Rojo Pasion</strain>
    </source>
</reference>